<evidence type="ECO:0000313" key="1">
    <source>
        <dbReference type="EMBL" id="OUQ04253.1"/>
    </source>
</evidence>
<accession>A0A1Y4QIY9</accession>
<dbReference type="InterPro" id="IPR053842">
    <property type="entry name" value="NikA-like"/>
</dbReference>
<dbReference type="RefSeq" id="WP_087257623.1">
    <property type="nucleotide sequence ID" value="NZ_NFLB01000013.1"/>
</dbReference>
<dbReference type="Pfam" id="PF21983">
    <property type="entry name" value="NikA-like"/>
    <property type="match status" value="1"/>
</dbReference>
<dbReference type="EMBL" id="NFLB01000013">
    <property type="protein sequence ID" value="OUQ04253.1"/>
    <property type="molecule type" value="Genomic_DNA"/>
</dbReference>
<sequence>MSAKNNDMQGRFRRIVVAFRVSQEESDVINRMVALSGLTKQDYLIRCTSNTDIVVQGNPYVYRSLKYELNHFIDEFKHLGNLEEIELDDLIVLRRVLEIVIAMHDKKMAQIKVQKESPEK</sequence>
<comment type="caution">
    <text evidence="1">The sequence shown here is derived from an EMBL/GenBank/DDBJ whole genome shotgun (WGS) entry which is preliminary data.</text>
</comment>
<organism evidence="1 2">
    <name type="scientific">Thomasclavelia spiroformis</name>
    <dbReference type="NCBI Taxonomy" id="29348"/>
    <lineage>
        <taxon>Bacteria</taxon>
        <taxon>Bacillati</taxon>
        <taxon>Bacillota</taxon>
        <taxon>Erysipelotrichia</taxon>
        <taxon>Erysipelotrichales</taxon>
        <taxon>Coprobacillaceae</taxon>
        <taxon>Thomasclavelia</taxon>
    </lineage>
</organism>
<proteinExistence type="predicted"/>
<reference evidence="2" key="1">
    <citation type="submission" date="2017-04" db="EMBL/GenBank/DDBJ databases">
        <title>Function of individual gut microbiota members based on whole genome sequencing of pure cultures obtained from chicken caecum.</title>
        <authorList>
            <person name="Medvecky M."/>
            <person name="Cejkova D."/>
            <person name="Polansky O."/>
            <person name="Karasova D."/>
            <person name="Kubasova T."/>
            <person name="Cizek A."/>
            <person name="Rychlik I."/>
        </authorList>
    </citation>
    <scope>NUCLEOTIDE SEQUENCE [LARGE SCALE GENOMIC DNA]</scope>
    <source>
        <strain evidence="2">An149</strain>
    </source>
</reference>
<dbReference type="AlphaFoldDB" id="A0A1Y4QIY9"/>
<dbReference type="Proteomes" id="UP000196258">
    <property type="component" value="Unassembled WGS sequence"/>
</dbReference>
<name>A0A1Y4QIY9_9FIRM</name>
<gene>
    <name evidence="1" type="ORF">B5E91_11175</name>
</gene>
<evidence type="ECO:0000313" key="2">
    <source>
        <dbReference type="Proteomes" id="UP000196258"/>
    </source>
</evidence>
<evidence type="ECO:0008006" key="3">
    <source>
        <dbReference type="Google" id="ProtNLM"/>
    </source>
</evidence>
<protein>
    <recommendedName>
        <fullName evidence="3">Mobilization protein</fullName>
    </recommendedName>
</protein>